<dbReference type="RefSeq" id="WP_187975624.1">
    <property type="nucleotide sequence ID" value="NZ_CP046884.1"/>
</dbReference>
<evidence type="ECO:0000256" key="4">
    <source>
        <dbReference type="ARBA" id="ARBA00022723"/>
    </source>
</evidence>
<dbReference type="InterPro" id="IPR002933">
    <property type="entry name" value="Peptidase_M20"/>
</dbReference>
<evidence type="ECO:0000256" key="5">
    <source>
        <dbReference type="ARBA" id="ARBA00022801"/>
    </source>
</evidence>
<accession>A0A7H0SNP1</accession>
<feature type="binding site" evidence="7">
    <location>
        <position position="127"/>
    </location>
    <ligand>
        <name>Zn(2+)</name>
        <dbReference type="ChEBI" id="CHEBI:29105"/>
        <label>2</label>
    </ligand>
</feature>
<keyword evidence="7" id="KW-0862">Zinc</keyword>
<feature type="binding site" evidence="7">
    <location>
        <position position="91"/>
    </location>
    <ligand>
        <name>Zn(2+)</name>
        <dbReference type="ChEBI" id="CHEBI:29105"/>
        <label>2</label>
    </ligand>
</feature>
<dbReference type="SUPFAM" id="SSF55031">
    <property type="entry name" value="Bacterial exopeptidase dimerisation domain"/>
    <property type="match status" value="1"/>
</dbReference>
<evidence type="ECO:0000256" key="2">
    <source>
        <dbReference type="ARBA" id="ARBA00006153"/>
    </source>
</evidence>
<dbReference type="Gene3D" id="3.30.70.360">
    <property type="match status" value="1"/>
</dbReference>
<dbReference type="NCBIfam" id="TIGR01879">
    <property type="entry name" value="hydantase"/>
    <property type="match status" value="1"/>
</dbReference>
<dbReference type="InterPro" id="IPR010158">
    <property type="entry name" value="Amidase_Cbmase"/>
</dbReference>
<keyword evidence="10" id="KW-1185">Reference proteome</keyword>
<feature type="binding site" evidence="7">
    <location>
        <position position="91"/>
    </location>
    <ligand>
        <name>Zn(2+)</name>
        <dbReference type="ChEBI" id="CHEBI:29105"/>
        <label>1</label>
    </ligand>
</feature>
<keyword evidence="6" id="KW-0464">Manganese</keyword>
<gene>
    <name evidence="9" type="ORF">GP475_05540</name>
</gene>
<keyword evidence="4 7" id="KW-0479">Metal-binding</keyword>
<dbReference type="Gene3D" id="3.40.630.10">
    <property type="entry name" value="Zn peptidases"/>
    <property type="match status" value="1"/>
</dbReference>
<dbReference type="PANTHER" id="PTHR32494">
    <property type="entry name" value="ALLANTOATE DEIMINASE-RELATED"/>
    <property type="match status" value="1"/>
</dbReference>
<dbReference type="Pfam" id="PF01546">
    <property type="entry name" value="Peptidase_M20"/>
    <property type="match status" value="1"/>
</dbReference>
<evidence type="ECO:0000256" key="7">
    <source>
        <dbReference type="PIRSR" id="PIRSR001235-1"/>
    </source>
</evidence>
<feature type="domain" description="Peptidase M20 dimerisation" evidence="8">
    <location>
        <begin position="213"/>
        <end position="321"/>
    </location>
</feature>
<dbReference type="SUPFAM" id="SSF53187">
    <property type="entry name" value="Zn-dependent exopeptidases"/>
    <property type="match status" value="1"/>
</dbReference>
<organism evidence="9 10">
    <name type="scientific">Corynebacterium poyangense</name>
    <dbReference type="NCBI Taxonomy" id="2684405"/>
    <lineage>
        <taxon>Bacteria</taxon>
        <taxon>Bacillati</taxon>
        <taxon>Actinomycetota</taxon>
        <taxon>Actinomycetes</taxon>
        <taxon>Mycobacteriales</taxon>
        <taxon>Corynebacteriaceae</taxon>
        <taxon>Corynebacterium</taxon>
    </lineage>
</organism>
<dbReference type="KEGG" id="cpoy:GP475_05540"/>
<dbReference type="GO" id="GO:0046872">
    <property type="term" value="F:metal ion binding"/>
    <property type="evidence" value="ECO:0007669"/>
    <property type="project" value="UniProtKB-KW"/>
</dbReference>
<proteinExistence type="inferred from homology"/>
<protein>
    <submittedName>
        <fullName evidence="9">Hydantoinase/carbamoylase family amidase</fullName>
        <ecNumber evidence="9">3.5.-.-</ecNumber>
    </submittedName>
</protein>
<dbReference type="InterPro" id="IPR011650">
    <property type="entry name" value="Peptidase_M20_dimer"/>
</dbReference>
<dbReference type="Proteomes" id="UP000516320">
    <property type="component" value="Chromosome"/>
</dbReference>
<sequence>MVNHERLRRYLKQFATFNDNRDDHGVTRLGYTLQERQAHAFFSREMSKLGAQVYSDNAGNTIAEFAGTRSTAPALACGSHLDSVEHAGRFDGVAGVIAAMEIAHIRASETETAWNHPLKIVVFATEEGARFGQACVGSRIAARLHTSESLSQLSDATGISAFRAMQELGLNPNDLAAAQWQPHEWKAFIELHIEQGPSLDKSGFDAGIVSTISGSTRLSFTFTGVASHSGGTPMRIRRDALAGAAEFLVAAEEYALQRAPLDFLDPGLRITTGQLSVEPGGITTIPGVCTLSVDIRGVVDTVQQECAHDLMNLAHRIANHRQLECTCHHVSEVLPEHLSADVQQVLHDAAHVCGTRVCTMVSGASHDAQIIQRICPSGIVFIPSLNGGVSHSPHELSRVSDLATGVKILYSALRKLDTLQDCGG</sequence>
<comment type="cofactor">
    <cofactor evidence="1">
        <name>Mn(2+)</name>
        <dbReference type="ChEBI" id="CHEBI:29035"/>
    </cofactor>
</comment>
<reference evidence="9 10" key="1">
    <citation type="submission" date="2019-12" db="EMBL/GenBank/DDBJ databases">
        <title>Corynebacterium sp. nov., isolated from feces of the Anser Albifrons in China.</title>
        <authorList>
            <person name="Liu Q."/>
        </authorList>
    </citation>
    <scope>NUCLEOTIDE SEQUENCE [LARGE SCALE GENOMIC DNA]</scope>
    <source>
        <strain evidence="9 10">4H37-19</strain>
    </source>
</reference>
<feature type="binding site" evidence="7">
    <location>
        <position position="80"/>
    </location>
    <ligand>
        <name>Zn(2+)</name>
        <dbReference type="ChEBI" id="CHEBI:29105"/>
        <label>1</label>
    </ligand>
</feature>
<dbReference type="CDD" id="cd03884">
    <property type="entry name" value="M20_bAS"/>
    <property type="match status" value="1"/>
</dbReference>
<evidence type="ECO:0000313" key="10">
    <source>
        <dbReference type="Proteomes" id="UP000516320"/>
    </source>
</evidence>
<comment type="subunit">
    <text evidence="3">Homodimer.</text>
</comment>
<evidence type="ECO:0000256" key="1">
    <source>
        <dbReference type="ARBA" id="ARBA00001936"/>
    </source>
</evidence>
<evidence type="ECO:0000313" key="9">
    <source>
        <dbReference type="EMBL" id="QNQ90166.1"/>
    </source>
</evidence>
<dbReference type="EMBL" id="CP046884">
    <property type="protein sequence ID" value="QNQ90166.1"/>
    <property type="molecule type" value="Genomic_DNA"/>
</dbReference>
<comment type="similarity">
    <text evidence="2">Belongs to the peptidase M20 family.</text>
</comment>
<name>A0A7H0SNP1_9CORY</name>
<dbReference type="NCBIfam" id="NF006771">
    <property type="entry name" value="PRK09290.1-5"/>
    <property type="match status" value="1"/>
</dbReference>
<dbReference type="Pfam" id="PF07687">
    <property type="entry name" value="M20_dimer"/>
    <property type="match status" value="1"/>
</dbReference>
<dbReference type="GO" id="GO:0016813">
    <property type="term" value="F:hydrolase activity, acting on carbon-nitrogen (but not peptide) bonds, in linear amidines"/>
    <property type="evidence" value="ECO:0007669"/>
    <property type="project" value="InterPro"/>
</dbReference>
<dbReference type="AlphaFoldDB" id="A0A7H0SNP1"/>
<feature type="binding site" evidence="7">
    <location>
        <position position="192"/>
    </location>
    <ligand>
        <name>Zn(2+)</name>
        <dbReference type="ChEBI" id="CHEBI:29105"/>
        <label>1</label>
    </ligand>
</feature>
<evidence type="ECO:0000256" key="6">
    <source>
        <dbReference type="ARBA" id="ARBA00023211"/>
    </source>
</evidence>
<feature type="binding site" evidence="7">
    <location>
        <position position="391"/>
    </location>
    <ligand>
        <name>Zn(2+)</name>
        <dbReference type="ChEBI" id="CHEBI:29105"/>
        <label>2</label>
    </ligand>
</feature>
<evidence type="ECO:0000256" key="3">
    <source>
        <dbReference type="ARBA" id="ARBA00011738"/>
    </source>
</evidence>
<dbReference type="PANTHER" id="PTHR32494:SF19">
    <property type="entry name" value="ALLANTOATE DEIMINASE-RELATED"/>
    <property type="match status" value="1"/>
</dbReference>
<keyword evidence="5 9" id="KW-0378">Hydrolase</keyword>
<dbReference type="EC" id="3.5.-.-" evidence="9"/>
<dbReference type="InterPro" id="IPR036264">
    <property type="entry name" value="Bact_exopeptidase_dim_dom"/>
</dbReference>
<evidence type="ECO:0000259" key="8">
    <source>
        <dbReference type="Pfam" id="PF07687"/>
    </source>
</evidence>
<comment type="cofactor">
    <cofactor evidence="7">
        <name>Zn(2+)</name>
        <dbReference type="ChEBI" id="CHEBI:29105"/>
    </cofactor>
    <text evidence="7">Binds 2 Zn(2+) ions per subunit.</text>
</comment>
<dbReference type="PIRSF" id="PIRSF001235">
    <property type="entry name" value="Amidase_carbamoylase"/>
    <property type="match status" value="1"/>
</dbReference>